<dbReference type="OrthoDB" id="9811532at2"/>
<reference evidence="2 3" key="1">
    <citation type="submission" date="2019-06" db="EMBL/GenBank/DDBJ databases">
        <authorList>
            <person name="Teng J.L.L."/>
            <person name="Lee H.H."/>
            <person name="Lau S.K.P."/>
            <person name="Woo P.C.Y."/>
        </authorList>
    </citation>
    <scope>NUCLEOTIDE SEQUENCE [LARGE SCALE GENOMIC DNA]</scope>
    <source>
        <strain evidence="2 3">HKU70</strain>
    </source>
</reference>
<dbReference type="Proteomes" id="UP000319792">
    <property type="component" value="Unassembled WGS sequence"/>
</dbReference>
<name>A0A5C5RIP8_9ACTN</name>
<proteinExistence type="predicted"/>
<reference evidence="2 3" key="2">
    <citation type="submission" date="2019-08" db="EMBL/GenBank/DDBJ databases">
        <title>Tsukamurella conjunctivitidis sp. nov., Tsukamurella assacharolytica sp. nov. and Tsukamurella sputae sp. nov. isolated from patients with conjunctivitis, bacteraemia (lymphoma) and respiratory infection (sputum) in Hong Kong.</title>
        <authorList>
            <person name="Fok K.M.N."/>
            <person name="Fong J.Y.H."/>
        </authorList>
    </citation>
    <scope>NUCLEOTIDE SEQUENCE [LARGE SCALE GENOMIC DNA]</scope>
    <source>
        <strain evidence="2 3">HKU70</strain>
    </source>
</reference>
<dbReference type="PROSITE" id="PS50889">
    <property type="entry name" value="S4"/>
    <property type="match status" value="1"/>
</dbReference>
<evidence type="ECO:0000313" key="2">
    <source>
        <dbReference type="EMBL" id="TWS22887.1"/>
    </source>
</evidence>
<dbReference type="CDD" id="cd00165">
    <property type="entry name" value="S4"/>
    <property type="match status" value="1"/>
</dbReference>
<dbReference type="Gene3D" id="3.10.290.10">
    <property type="entry name" value="RNA-binding S4 domain"/>
    <property type="match status" value="1"/>
</dbReference>
<sequence length="76" mass="8111">MMRSVSEAIDVTISDEVIRLGQFLKLAGLIDSGAEAKAVIADGEVEVNGEVDLRRGRQLAVGDVVQVFGRSARVAR</sequence>
<evidence type="ECO:0000256" key="1">
    <source>
        <dbReference type="PROSITE-ProRule" id="PRU00182"/>
    </source>
</evidence>
<keyword evidence="1" id="KW-0694">RNA-binding</keyword>
<dbReference type="EMBL" id="VIGV01000006">
    <property type="protein sequence ID" value="TWS22887.1"/>
    <property type="molecule type" value="Genomic_DNA"/>
</dbReference>
<accession>A0A5C5RIP8</accession>
<dbReference type="GO" id="GO:0003723">
    <property type="term" value="F:RNA binding"/>
    <property type="evidence" value="ECO:0007669"/>
    <property type="project" value="UniProtKB-KW"/>
</dbReference>
<evidence type="ECO:0000313" key="3">
    <source>
        <dbReference type="Proteomes" id="UP000319792"/>
    </source>
</evidence>
<comment type="caution">
    <text evidence="2">The sequence shown here is derived from an EMBL/GenBank/DDBJ whole genome shotgun (WGS) entry which is preliminary data.</text>
</comment>
<dbReference type="AlphaFoldDB" id="A0A5C5RIP8"/>
<organism evidence="2 3">
    <name type="scientific">Tsukamurella sputi</name>
    <dbReference type="NCBI Taxonomy" id="2591848"/>
    <lineage>
        <taxon>Bacteria</taxon>
        <taxon>Bacillati</taxon>
        <taxon>Actinomycetota</taxon>
        <taxon>Actinomycetes</taxon>
        <taxon>Mycobacteriales</taxon>
        <taxon>Tsukamurellaceae</taxon>
        <taxon>Tsukamurella</taxon>
    </lineage>
</organism>
<dbReference type="SUPFAM" id="SSF55174">
    <property type="entry name" value="Alpha-L RNA-binding motif"/>
    <property type="match status" value="1"/>
</dbReference>
<gene>
    <name evidence="2" type="ORF">FK268_17950</name>
</gene>
<protein>
    <submittedName>
        <fullName evidence="2">RNA-binding S4 domain-containing protein</fullName>
    </submittedName>
</protein>
<dbReference type="Pfam" id="PF13275">
    <property type="entry name" value="S4_2"/>
    <property type="match status" value="1"/>
</dbReference>
<keyword evidence="3" id="KW-1185">Reference proteome</keyword>
<dbReference type="InterPro" id="IPR036986">
    <property type="entry name" value="S4_RNA-bd_sf"/>
</dbReference>